<dbReference type="STRING" id="83449.BON30_02745"/>
<dbReference type="Gene3D" id="1.10.357.10">
    <property type="entry name" value="Tetracycline Repressor, domain 2"/>
    <property type="match status" value="1"/>
</dbReference>
<dbReference type="PANTHER" id="PTHR30055">
    <property type="entry name" value="HTH-TYPE TRANSCRIPTIONAL REGULATOR RUTR"/>
    <property type="match status" value="1"/>
</dbReference>
<comment type="caution">
    <text evidence="5">The sequence shown here is derived from an EMBL/GenBank/DDBJ whole genome shotgun (WGS) entry which is preliminary data.</text>
</comment>
<evidence type="ECO:0000259" key="4">
    <source>
        <dbReference type="PROSITE" id="PS50977"/>
    </source>
</evidence>
<dbReference type="GO" id="GO:0003700">
    <property type="term" value="F:DNA-binding transcription factor activity"/>
    <property type="evidence" value="ECO:0007669"/>
    <property type="project" value="TreeGrafter"/>
</dbReference>
<dbReference type="InterPro" id="IPR050109">
    <property type="entry name" value="HTH-type_TetR-like_transc_reg"/>
</dbReference>
<dbReference type="InterPro" id="IPR036271">
    <property type="entry name" value="Tet_transcr_reg_TetR-rel_C_sf"/>
</dbReference>
<keyword evidence="6" id="KW-1185">Reference proteome</keyword>
<evidence type="ECO:0000313" key="6">
    <source>
        <dbReference type="Proteomes" id="UP000182229"/>
    </source>
</evidence>
<dbReference type="InterPro" id="IPR054422">
    <property type="entry name" value="TetR-like_HI_0893_C"/>
</dbReference>
<protein>
    <recommendedName>
        <fullName evidence="4">HTH tetR-type domain-containing protein</fullName>
    </recommendedName>
</protein>
<feature type="compositionally biased region" description="Basic residues" evidence="3">
    <location>
        <begin position="1"/>
        <end position="10"/>
    </location>
</feature>
<name>A0A1L9BIN2_9BACT</name>
<evidence type="ECO:0000256" key="1">
    <source>
        <dbReference type="ARBA" id="ARBA00023125"/>
    </source>
</evidence>
<dbReference type="PRINTS" id="PR00455">
    <property type="entry name" value="HTHTETR"/>
</dbReference>
<evidence type="ECO:0000256" key="3">
    <source>
        <dbReference type="SAM" id="MobiDB-lite"/>
    </source>
</evidence>
<dbReference type="PROSITE" id="PS50977">
    <property type="entry name" value="HTH_TETR_2"/>
    <property type="match status" value="1"/>
</dbReference>
<gene>
    <name evidence="5" type="ORF">BON30_02745</name>
</gene>
<sequence>MATTRSHRRSKQDASSAPQVPEKEEAILQAMLALVAEHGFHGTSTDMIASRAGVGAGTIYRYFATKDELVLRVYDRIKTLGAALVFQGDAPGQPLRERLHRVWRNTARAQLDNRDACFFLAQFYDSPYVKQVPPETLARFARRMEELLAEAIRAQVVRDMPPAVFEALFFEPVMSLVRMHHLGQVVLDDALLAQVLEGCWNAIRL</sequence>
<feature type="domain" description="HTH tetR-type" evidence="4">
    <location>
        <begin position="21"/>
        <end position="81"/>
    </location>
</feature>
<proteinExistence type="predicted"/>
<dbReference type="EMBL" id="MPIN01000001">
    <property type="protein sequence ID" value="OJH42152.1"/>
    <property type="molecule type" value="Genomic_DNA"/>
</dbReference>
<feature type="region of interest" description="Disordered" evidence="3">
    <location>
        <begin position="1"/>
        <end position="22"/>
    </location>
</feature>
<dbReference type="PANTHER" id="PTHR30055:SF207">
    <property type="entry name" value="HTH-TYPE TRANSCRIPTIONAL REPRESSOR FATR"/>
    <property type="match status" value="1"/>
</dbReference>
<dbReference type="InterPro" id="IPR001647">
    <property type="entry name" value="HTH_TetR"/>
</dbReference>
<dbReference type="Pfam" id="PF00440">
    <property type="entry name" value="TetR_N"/>
    <property type="match status" value="1"/>
</dbReference>
<dbReference type="Pfam" id="PF22604">
    <property type="entry name" value="TetR_HI_0893_C"/>
    <property type="match status" value="1"/>
</dbReference>
<dbReference type="SUPFAM" id="SSF46689">
    <property type="entry name" value="Homeodomain-like"/>
    <property type="match status" value="1"/>
</dbReference>
<organism evidence="5 6">
    <name type="scientific">Cystobacter ferrugineus</name>
    <dbReference type="NCBI Taxonomy" id="83449"/>
    <lineage>
        <taxon>Bacteria</taxon>
        <taxon>Pseudomonadati</taxon>
        <taxon>Myxococcota</taxon>
        <taxon>Myxococcia</taxon>
        <taxon>Myxococcales</taxon>
        <taxon>Cystobacterineae</taxon>
        <taxon>Archangiaceae</taxon>
        <taxon>Cystobacter</taxon>
    </lineage>
</organism>
<dbReference type="AlphaFoldDB" id="A0A1L9BIN2"/>
<dbReference type="InterPro" id="IPR023772">
    <property type="entry name" value="DNA-bd_HTH_TetR-type_CS"/>
</dbReference>
<reference evidence="6" key="1">
    <citation type="submission" date="2016-11" db="EMBL/GenBank/DDBJ databases">
        <authorList>
            <person name="Shukria A."/>
            <person name="Stevens D.C."/>
        </authorList>
    </citation>
    <scope>NUCLEOTIDE SEQUENCE [LARGE SCALE GENOMIC DNA]</scope>
    <source>
        <strain evidence="6">Cbfe23</strain>
    </source>
</reference>
<dbReference type="GO" id="GO:0000976">
    <property type="term" value="F:transcription cis-regulatory region binding"/>
    <property type="evidence" value="ECO:0007669"/>
    <property type="project" value="TreeGrafter"/>
</dbReference>
<feature type="DNA-binding region" description="H-T-H motif" evidence="2">
    <location>
        <begin position="44"/>
        <end position="63"/>
    </location>
</feature>
<dbReference type="InterPro" id="IPR009057">
    <property type="entry name" value="Homeodomain-like_sf"/>
</dbReference>
<dbReference type="RefSeq" id="WP_071896246.1">
    <property type="nucleotide sequence ID" value="NZ_MPIN01000001.1"/>
</dbReference>
<dbReference type="PROSITE" id="PS01081">
    <property type="entry name" value="HTH_TETR_1"/>
    <property type="match status" value="1"/>
</dbReference>
<evidence type="ECO:0000313" key="5">
    <source>
        <dbReference type="EMBL" id="OJH42152.1"/>
    </source>
</evidence>
<evidence type="ECO:0000256" key="2">
    <source>
        <dbReference type="PROSITE-ProRule" id="PRU00335"/>
    </source>
</evidence>
<dbReference type="Proteomes" id="UP000182229">
    <property type="component" value="Unassembled WGS sequence"/>
</dbReference>
<dbReference type="OrthoDB" id="6430772at2"/>
<dbReference type="SUPFAM" id="SSF48498">
    <property type="entry name" value="Tetracyclin repressor-like, C-terminal domain"/>
    <property type="match status" value="1"/>
</dbReference>
<reference evidence="5 6" key="2">
    <citation type="submission" date="2016-12" db="EMBL/GenBank/DDBJ databases">
        <title>Draft Genome Sequence of Cystobacter ferrugineus Strain Cbfe23.</title>
        <authorList>
            <person name="Akbar S."/>
            <person name="Dowd S.E."/>
            <person name="Stevens D.C."/>
        </authorList>
    </citation>
    <scope>NUCLEOTIDE SEQUENCE [LARGE SCALE GENOMIC DNA]</scope>
    <source>
        <strain evidence="5 6">Cbfe23</strain>
    </source>
</reference>
<accession>A0A1L9BIN2</accession>
<keyword evidence="1 2" id="KW-0238">DNA-binding</keyword>